<feature type="transmembrane region" description="Helical" evidence="2">
    <location>
        <begin position="1116"/>
        <end position="1134"/>
    </location>
</feature>
<gene>
    <name evidence="3" type="ORF">MNBD_GAMMA12-2740</name>
</gene>
<accession>A0A3B0YCN4</accession>
<keyword evidence="2" id="KW-1133">Transmembrane helix</keyword>
<sequence>MPAAKIDLDKVEACDKNKPADSTETKSTRKRTLTFTVDKEEAYSFLSFKEQWAPEGRKPGRINIPLGFLKSQDKKAESQSDNILVPVLPRRYIGNLKDPDHIEALRENGYAYIFMDGFLWRELKVVTGGMFSEVNLEAYQGNNKRHATGEKDTRILLPYKSLGETPKLHICYSEIQWSWPYILRMGGMNPDDHRLARDKSGKVLTKMPADINASMSDAEELRAKRLQEIDLSNTDTNFQKEAANDEKVFVQNSKDAPETVSEEIHRSSEIAHFIMIDSVGIARDLHVELVRAYEKINTEVLKLQGLYQCGGPVDPISLTGSALKEYQEQHSKYKMAEFIAEYVYMGPDRIRASDGWDEMDDDKKEAVEKRENFQGTKTADSVSKFGLAGLSATISPFLPLAYIAKNPKSLEASPYLDKSVLLDFLQFKKFEGLIADVVAAKSNLVHWMTDEKEKNRFIASMRDYFSSEAEGYRDGLETIRDLVIHLTDHAAGAYAHLLLDYEYFKELSIANEESEDFNLQLFGENQWNGEKYPLYSWLFAQAGSDPENVLEFKESISGEGMPEFNTKLFTQTNNLEDKDQFQIGRRIFHLLNKLFVTTFNQPYIQKSDLDLREKRLSERSKNLDKAKSNVQQRIDDSQSIIDSRNKNLSKVGVERDLAEANYQKSLAIEERNASALKRTNLDAYSLEQQSAAQMRDAKSKKNVETHQKSLKTVKTKWRKVQLTVVSELNRQRVLEETLKGLDRGKESINKIKQGKITGYSRVKANPFEPLARMMAQFHELPSHLKLQMVEMSVDDLRNGNFSKGIPILSTKSRRSLRTKLDEYEDLLKKNLRKVNGRTAKAKVTADMPLKKLTHMDPESLKVLKELCGYYDLDAKSPPSKLMVKVLVLEDTNLTNAEQNKVAVDEYNSTNKAVNNARVKSEAGSYTPSKDFKAKLDQLIPDYEAESNSIDAKRRSQNIDENSLKRIKAARTRLLADIHALDKTLQQTGSIKLPKSQKAMFGMQAFFGIIEVWNFSAACNQYLRNGSTMDKVNAASALMTLTASVGALREVFLELKYGGFSEKHTKQLIRARVFTASQIRWKLRWTVIFRRIGIVSNIFDGILEAKILIEAIGKSDWAGAFGAALMGVGFGLGIAALYVPVLGWFAIAFLLVGAMVKYFSDSALETWMKHCPFGGSKEGSDYDAAWLKTNELSYLELIKILYGEPGCLIRSRTHTGKIRPIKQNYVQYSEIDVVVYTPLLIGSDTMDVALYLAPYGLMDRFNKEYRQVSNKGQKLQVRDLGSMKEFERIDLEQAGGKESGRLGVGLDMIWGEEFVWRENDLSKNLYDGSEKAPGYHLRFRGSCFKQAVDHFGVEGITLMVQIQVSPKGKGNQLFPKSSIDLVYPGFDTGSVVKNKKVNDSVAYSHESTKEGLFYFAIAEISPAVLISDPKVQSDRARTRNDQILEGLCSTEKIKVNGGYIPEYCR</sequence>
<feature type="transmembrane region" description="Helical" evidence="2">
    <location>
        <begin position="1140"/>
        <end position="1158"/>
    </location>
</feature>
<dbReference type="CDD" id="cd20705">
    <property type="entry name" value="MIX_I"/>
    <property type="match status" value="1"/>
</dbReference>
<proteinExistence type="predicted"/>
<organism evidence="3">
    <name type="scientific">hydrothermal vent metagenome</name>
    <dbReference type="NCBI Taxonomy" id="652676"/>
    <lineage>
        <taxon>unclassified sequences</taxon>
        <taxon>metagenomes</taxon>
        <taxon>ecological metagenomes</taxon>
    </lineage>
</organism>
<keyword evidence="2" id="KW-0472">Membrane</keyword>
<keyword evidence="2" id="KW-0812">Transmembrane</keyword>
<name>A0A3B0YCN4_9ZZZZ</name>
<feature type="compositionally biased region" description="Basic and acidic residues" evidence="1">
    <location>
        <begin position="1"/>
        <end position="27"/>
    </location>
</feature>
<dbReference type="EMBL" id="UOFL01000050">
    <property type="protein sequence ID" value="VAW74073.1"/>
    <property type="molecule type" value="Genomic_DNA"/>
</dbReference>
<feature type="region of interest" description="Disordered" evidence="1">
    <location>
        <begin position="1"/>
        <end position="29"/>
    </location>
</feature>
<evidence type="ECO:0000256" key="2">
    <source>
        <dbReference type="SAM" id="Phobius"/>
    </source>
</evidence>
<reference evidence="3" key="1">
    <citation type="submission" date="2018-06" db="EMBL/GenBank/DDBJ databases">
        <authorList>
            <person name="Zhirakovskaya E."/>
        </authorList>
    </citation>
    <scope>NUCLEOTIDE SEQUENCE</scope>
</reference>
<evidence type="ECO:0000313" key="3">
    <source>
        <dbReference type="EMBL" id="VAW74073.1"/>
    </source>
</evidence>
<protein>
    <submittedName>
        <fullName evidence="3">Uncharacterized protein</fullName>
    </submittedName>
</protein>
<evidence type="ECO:0000256" key="1">
    <source>
        <dbReference type="SAM" id="MobiDB-lite"/>
    </source>
</evidence>